<accession>G3APV2</accession>
<gene>
    <name evidence="2" type="ORF">SPAPADRAFT_61359</name>
</gene>
<dbReference type="EMBL" id="GL996502">
    <property type="protein sequence ID" value="EGW32273.1"/>
    <property type="molecule type" value="Genomic_DNA"/>
</dbReference>
<dbReference type="RefSeq" id="XP_007375549.1">
    <property type="nucleotide sequence ID" value="XM_007375487.1"/>
</dbReference>
<dbReference type="GeneID" id="18873856"/>
<protein>
    <submittedName>
        <fullName evidence="2">Uncharacterized protein</fullName>
    </submittedName>
</protein>
<dbReference type="AlphaFoldDB" id="G3APV2"/>
<name>G3APV2_SPAPN</name>
<proteinExistence type="predicted"/>
<feature type="region of interest" description="Disordered" evidence="1">
    <location>
        <begin position="23"/>
        <end position="43"/>
    </location>
</feature>
<evidence type="ECO:0000313" key="3">
    <source>
        <dbReference type="Proteomes" id="UP000000709"/>
    </source>
</evidence>
<feature type="region of interest" description="Disordered" evidence="1">
    <location>
        <begin position="186"/>
        <end position="256"/>
    </location>
</feature>
<sequence length="256" mass="28959">MLVTFKYNRDKYNQLLEQSVSNTSPYVKEETPSVSGSTPPVSTPTKFVTLHYNSGYMTSPIKSQRRSRNRTPTPPSLTPNTTLPFQKSFSVIDSSPIKISKEDTADMQEQCSYQDAIESMATYNEQYILNPRNNDDIPSVIAHNQQVEKAWFNNIRSLADRLHLLRETYRTVQMLKKSKVNRNGLVDESAYSKSTTPRIEDSPSVSVPPTTPSSRLVPETTSGVDEDEYEEIDGFEEDEDSSNTDTVTPKRSEQLV</sequence>
<dbReference type="HOGENOM" id="CLU_1086520_0_0_1"/>
<dbReference type="eggNOG" id="ENOG502QZYD">
    <property type="taxonomic scope" value="Eukaryota"/>
</dbReference>
<feature type="compositionally biased region" description="Acidic residues" evidence="1">
    <location>
        <begin position="224"/>
        <end position="242"/>
    </location>
</feature>
<dbReference type="KEGG" id="spaa:SPAPADRAFT_61359"/>
<dbReference type="OrthoDB" id="4026805at2759"/>
<dbReference type="InParanoid" id="G3APV2"/>
<evidence type="ECO:0000256" key="1">
    <source>
        <dbReference type="SAM" id="MobiDB-lite"/>
    </source>
</evidence>
<feature type="region of interest" description="Disordered" evidence="1">
    <location>
        <begin position="58"/>
        <end position="84"/>
    </location>
</feature>
<feature type="compositionally biased region" description="Low complexity" evidence="1">
    <location>
        <begin position="32"/>
        <end position="43"/>
    </location>
</feature>
<dbReference type="Proteomes" id="UP000000709">
    <property type="component" value="Unassembled WGS sequence"/>
</dbReference>
<keyword evidence="3" id="KW-1185">Reference proteome</keyword>
<evidence type="ECO:0000313" key="2">
    <source>
        <dbReference type="EMBL" id="EGW32273.1"/>
    </source>
</evidence>
<dbReference type="OMA" id="GQYSERY"/>
<organism evidence="3">
    <name type="scientific">Spathaspora passalidarum (strain NRRL Y-27907 / 11-Y1)</name>
    <dbReference type="NCBI Taxonomy" id="619300"/>
    <lineage>
        <taxon>Eukaryota</taxon>
        <taxon>Fungi</taxon>
        <taxon>Dikarya</taxon>
        <taxon>Ascomycota</taxon>
        <taxon>Saccharomycotina</taxon>
        <taxon>Pichiomycetes</taxon>
        <taxon>Debaryomycetaceae</taxon>
        <taxon>Spathaspora</taxon>
    </lineage>
</organism>
<reference evidence="2 3" key="1">
    <citation type="journal article" date="2011" name="Proc. Natl. Acad. Sci. U.S.A.">
        <title>Comparative genomics of xylose-fermenting fungi for enhanced biofuel production.</title>
        <authorList>
            <person name="Wohlbach D.J."/>
            <person name="Kuo A."/>
            <person name="Sato T.K."/>
            <person name="Potts K.M."/>
            <person name="Salamov A.A."/>
            <person name="LaButti K.M."/>
            <person name="Sun H."/>
            <person name="Clum A."/>
            <person name="Pangilinan J.L."/>
            <person name="Lindquist E.A."/>
            <person name="Lucas S."/>
            <person name="Lapidus A."/>
            <person name="Jin M."/>
            <person name="Gunawan C."/>
            <person name="Balan V."/>
            <person name="Dale B.E."/>
            <person name="Jeffries T.W."/>
            <person name="Zinkel R."/>
            <person name="Barry K.W."/>
            <person name="Grigoriev I.V."/>
            <person name="Gasch A.P."/>
        </authorList>
    </citation>
    <scope>NUCLEOTIDE SEQUENCE [LARGE SCALE GENOMIC DNA]</scope>
    <source>
        <strain evidence="3">NRRL Y-27907 / 11-Y1</strain>
    </source>
</reference>
<feature type="compositionally biased region" description="Low complexity" evidence="1">
    <location>
        <begin position="202"/>
        <end position="214"/>
    </location>
</feature>